<dbReference type="Pfam" id="PF13541">
    <property type="entry name" value="ChlI"/>
    <property type="match status" value="1"/>
</dbReference>
<keyword evidence="6" id="KW-1185">Reference proteome</keyword>
<dbReference type="AlphaFoldDB" id="A0A7G9B417"/>
<reference evidence="5 6" key="1">
    <citation type="submission" date="2020-08" db="EMBL/GenBank/DDBJ databases">
        <authorList>
            <person name="Liu C."/>
            <person name="Sun Q."/>
        </authorList>
    </citation>
    <scope>NUCLEOTIDE SEQUENCE [LARGE SCALE GENOMIC DNA]</scope>
    <source>
        <strain evidence="5 6">NSJ-62</strain>
    </source>
</reference>
<dbReference type="SUPFAM" id="SSF54211">
    <property type="entry name" value="Ribosomal protein S5 domain 2-like"/>
    <property type="match status" value="1"/>
</dbReference>
<dbReference type="InterPro" id="IPR025158">
    <property type="entry name" value="Mg_chelat-rel_C"/>
</dbReference>
<dbReference type="Gene3D" id="3.40.50.300">
    <property type="entry name" value="P-loop containing nucleotide triphosphate hydrolases"/>
    <property type="match status" value="1"/>
</dbReference>
<organism evidence="5 6">
    <name type="scientific">Oscillibacter hominis</name>
    <dbReference type="NCBI Taxonomy" id="2763056"/>
    <lineage>
        <taxon>Bacteria</taxon>
        <taxon>Bacillati</taxon>
        <taxon>Bacillota</taxon>
        <taxon>Clostridia</taxon>
        <taxon>Eubacteriales</taxon>
        <taxon>Oscillospiraceae</taxon>
        <taxon>Oscillibacter</taxon>
    </lineage>
</organism>
<accession>A0A7G9B417</accession>
<dbReference type="Proteomes" id="UP000515960">
    <property type="component" value="Chromosome"/>
</dbReference>
<evidence type="ECO:0000256" key="2">
    <source>
        <dbReference type="ARBA" id="ARBA00022741"/>
    </source>
</evidence>
<dbReference type="SUPFAM" id="SSF52540">
    <property type="entry name" value="P-loop containing nucleoside triphosphate hydrolases"/>
    <property type="match status" value="1"/>
</dbReference>
<evidence type="ECO:0000259" key="4">
    <source>
        <dbReference type="SMART" id="SM00382"/>
    </source>
</evidence>
<evidence type="ECO:0000256" key="1">
    <source>
        <dbReference type="ARBA" id="ARBA00006354"/>
    </source>
</evidence>
<dbReference type="Pfam" id="PF01078">
    <property type="entry name" value="Mg_chelatase"/>
    <property type="match status" value="1"/>
</dbReference>
<dbReference type="InterPro" id="IPR014721">
    <property type="entry name" value="Ribsml_uS5_D2-typ_fold_subgr"/>
</dbReference>
<feature type="domain" description="AAA+ ATPase" evidence="4">
    <location>
        <begin position="209"/>
        <end position="392"/>
    </location>
</feature>
<dbReference type="GO" id="GO:0003677">
    <property type="term" value="F:DNA binding"/>
    <property type="evidence" value="ECO:0007669"/>
    <property type="project" value="InterPro"/>
</dbReference>
<gene>
    <name evidence="5" type="ORF">H8790_12795</name>
</gene>
<comment type="similarity">
    <text evidence="1">Belongs to the Mg-chelatase subunits D/I family. ComM subfamily.</text>
</comment>
<dbReference type="InterPro" id="IPR000523">
    <property type="entry name" value="Mg_chelatse_chII-like_cat_dom"/>
</dbReference>
<evidence type="ECO:0000256" key="3">
    <source>
        <dbReference type="ARBA" id="ARBA00022840"/>
    </source>
</evidence>
<dbReference type="Gene3D" id="3.30.230.10">
    <property type="match status" value="1"/>
</dbReference>
<dbReference type="RefSeq" id="WP_187332899.1">
    <property type="nucleotide sequence ID" value="NZ_CP060490.1"/>
</dbReference>
<dbReference type="PANTHER" id="PTHR32039">
    <property type="entry name" value="MAGNESIUM-CHELATASE SUBUNIT CHLI"/>
    <property type="match status" value="1"/>
</dbReference>
<sequence>MVVSVRSLGLSGVSGYEVSVECFLSGGLPAFDIVGLPDAAVREARERVRSAVKNCGAKFPVSRITVNLAPANQKKAGTVYDLPIFVGLLAASGEVPVLPADAAFLGELSLSGATRGVSGVLPMALAAVKAGVHTLFCPAGNAAEATLAEGLTVYGVKDVSALVRHLRGEEPLSPCPQWTPEPETEPLPDFQDVMGQENAKRAMEIAAAGGHNLLLIGSPGAGKSMLARSLPSILPDLTPQEALEVSGIYSVAGLTDPEHPLLTRRPFRSPHHTASAAALTGGGPALRPGEISLAHRGVLFLDELPEFHRDVLEALRQPLEEGEVTVVRAGGTLRMPSDFMLVCAMNPCRCGWRGHPSGRCTCSDREVERYVQKISGPLLDRIDLHVSVPSVEYEAMRRRETPEPSSAVKARVEAARLIQRRRFASEDISCNAAMPPAMIGRYCALDGRCEQLMKSAFERMGLTARSHDRILRMSRTIADLDGSESIGPHHLAEAIQYRNTDILKG</sequence>
<protein>
    <submittedName>
        <fullName evidence="5">YifB family Mg chelatase-like AAA ATPase</fullName>
    </submittedName>
</protein>
<dbReference type="NCBIfam" id="TIGR00368">
    <property type="entry name" value="YifB family Mg chelatase-like AAA ATPase"/>
    <property type="match status" value="1"/>
</dbReference>
<dbReference type="KEGG" id="ohi:H8790_12795"/>
<dbReference type="PANTHER" id="PTHR32039:SF7">
    <property type="entry name" value="COMPETENCE PROTEIN COMM"/>
    <property type="match status" value="1"/>
</dbReference>
<dbReference type="InterPro" id="IPR001208">
    <property type="entry name" value="MCM_dom"/>
</dbReference>
<dbReference type="EMBL" id="CP060490">
    <property type="protein sequence ID" value="QNL44298.1"/>
    <property type="molecule type" value="Genomic_DNA"/>
</dbReference>
<dbReference type="PRINTS" id="PR01657">
    <property type="entry name" value="MCMFAMILY"/>
</dbReference>
<keyword evidence="3" id="KW-0067">ATP-binding</keyword>
<keyword evidence="2" id="KW-0547">Nucleotide-binding</keyword>
<dbReference type="InterPro" id="IPR020568">
    <property type="entry name" value="Ribosomal_Su5_D2-typ_SF"/>
</dbReference>
<dbReference type="SMART" id="SM00382">
    <property type="entry name" value="AAA"/>
    <property type="match status" value="1"/>
</dbReference>
<dbReference type="GO" id="GO:0005524">
    <property type="term" value="F:ATP binding"/>
    <property type="evidence" value="ECO:0007669"/>
    <property type="project" value="UniProtKB-KW"/>
</dbReference>
<dbReference type="InterPro" id="IPR045006">
    <property type="entry name" value="CHLI-like"/>
</dbReference>
<dbReference type="InterPro" id="IPR004482">
    <property type="entry name" value="Mg_chelat-rel"/>
</dbReference>
<evidence type="ECO:0000313" key="6">
    <source>
        <dbReference type="Proteomes" id="UP000515960"/>
    </source>
</evidence>
<evidence type="ECO:0000313" key="5">
    <source>
        <dbReference type="EMBL" id="QNL44298.1"/>
    </source>
</evidence>
<dbReference type="Pfam" id="PF13335">
    <property type="entry name" value="Mg_chelatase_C"/>
    <property type="match status" value="1"/>
</dbReference>
<dbReference type="InterPro" id="IPR003593">
    <property type="entry name" value="AAA+_ATPase"/>
</dbReference>
<dbReference type="InterPro" id="IPR027417">
    <property type="entry name" value="P-loop_NTPase"/>
</dbReference>
<name>A0A7G9B417_9FIRM</name>
<proteinExistence type="inferred from homology"/>